<name>A0A3S4ZYP1_9PLAT</name>
<evidence type="ECO:0000313" key="3">
    <source>
        <dbReference type="Proteomes" id="UP000784294"/>
    </source>
</evidence>
<keyword evidence="3" id="KW-1185">Reference proteome</keyword>
<feature type="compositionally biased region" description="Low complexity" evidence="1">
    <location>
        <begin position="17"/>
        <end position="34"/>
    </location>
</feature>
<accession>A0A3S4ZYP1</accession>
<dbReference type="Proteomes" id="UP000784294">
    <property type="component" value="Unassembled WGS sequence"/>
</dbReference>
<evidence type="ECO:0000256" key="1">
    <source>
        <dbReference type="SAM" id="MobiDB-lite"/>
    </source>
</evidence>
<sequence length="188" mass="19740">MNGGMAHENEGHLRDISPSNKSSYSSASGVSLSSPLQRPTSQQTNSFTMSVFEVGLQAAQKRSHSASGSSYDNSTAITTSNISNTTTSSVIATTSSASSGFGIANFVGEASNENTAPALNLTSSISGLSRRGKHSSTSGYHREETQKQTVYHDEELVDVEGISVENEQASSADSRSLLTMKKPVQNIG</sequence>
<feature type="compositionally biased region" description="Polar residues" evidence="1">
    <location>
        <begin position="35"/>
        <end position="44"/>
    </location>
</feature>
<reference evidence="2" key="1">
    <citation type="submission" date="2018-11" db="EMBL/GenBank/DDBJ databases">
        <authorList>
            <consortium name="Pathogen Informatics"/>
        </authorList>
    </citation>
    <scope>NUCLEOTIDE SEQUENCE</scope>
</reference>
<feature type="region of interest" description="Disordered" evidence="1">
    <location>
        <begin position="126"/>
        <end position="150"/>
    </location>
</feature>
<feature type="compositionally biased region" description="Polar residues" evidence="1">
    <location>
        <begin position="165"/>
        <end position="177"/>
    </location>
</feature>
<feature type="compositionally biased region" description="Basic and acidic residues" evidence="1">
    <location>
        <begin position="140"/>
        <end position="150"/>
    </location>
</feature>
<feature type="region of interest" description="Disordered" evidence="1">
    <location>
        <begin position="165"/>
        <end position="188"/>
    </location>
</feature>
<dbReference type="EMBL" id="CAAALY010024099">
    <property type="protein sequence ID" value="VEL15290.1"/>
    <property type="molecule type" value="Genomic_DNA"/>
</dbReference>
<evidence type="ECO:0000313" key="2">
    <source>
        <dbReference type="EMBL" id="VEL15290.1"/>
    </source>
</evidence>
<dbReference type="AlphaFoldDB" id="A0A3S4ZYP1"/>
<feature type="region of interest" description="Disordered" evidence="1">
    <location>
        <begin position="1"/>
        <end position="44"/>
    </location>
</feature>
<organism evidence="2 3">
    <name type="scientific">Protopolystoma xenopodis</name>
    <dbReference type="NCBI Taxonomy" id="117903"/>
    <lineage>
        <taxon>Eukaryota</taxon>
        <taxon>Metazoa</taxon>
        <taxon>Spiralia</taxon>
        <taxon>Lophotrochozoa</taxon>
        <taxon>Platyhelminthes</taxon>
        <taxon>Monogenea</taxon>
        <taxon>Polyopisthocotylea</taxon>
        <taxon>Polystomatidea</taxon>
        <taxon>Polystomatidae</taxon>
        <taxon>Protopolystoma</taxon>
    </lineage>
</organism>
<protein>
    <submittedName>
        <fullName evidence="2">Uncharacterized protein</fullName>
    </submittedName>
</protein>
<comment type="caution">
    <text evidence="2">The sequence shown here is derived from an EMBL/GenBank/DDBJ whole genome shotgun (WGS) entry which is preliminary data.</text>
</comment>
<proteinExistence type="predicted"/>
<gene>
    <name evidence="2" type="ORF">PXEA_LOCUS8730</name>
</gene>